<organism evidence="1 2">
    <name type="scientific">Marine Group III euryarchaeote</name>
    <dbReference type="NCBI Taxonomy" id="2173149"/>
    <lineage>
        <taxon>Archaea</taxon>
        <taxon>Methanobacteriati</taxon>
        <taxon>Thermoplasmatota</taxon>
        <taxon>Thermoplasmata</taxon>
        <taxon>Candidatus Thermoprofundales</taxon>
    </lineage>
</organism>
<protein>
    <submittedName>
        <fullName evidence="1">Uncharacterized protein</fullName>
    </submittedName>
</protein>
<gene>
    <name evidence="1" type="ORF">EYO15_00585</name>
</gene>
<comment type="caution">
    <text evidence="1">The sequence shown here is derived from an EMBL/GenBank/DDBJ whole genome shotgun (WGS) entry which is preliminary data.</text>
</comment>
<sequence>MVKVIKTGEVPIEPEKEYQCPRGCGKLRYGRSFQYLKKENQCKKCKGLMLSLNEIQKMENSGIKRFNKMRIHKLGETLSSGTPGLLNCPKCSKKMVEIELAYNESHVAKYVEKPVHQYIPIPFVDMLVGGTILLAAAARDKYGENEVKTLTVDGCRHCNIFWFDKGELQIVSTRKRSEEN</sequence>
<dbReference type="AlphaFoldDB" id="A0A7J4CZF2"/>
<name>A0A7J4CZF2_9ARCH</name>
<evidence type="ECO:0000313" key="2">
    <source>
        <dbReference type="Proteomes" id="UP000589132"/>
    </source>
</evidence>
<dbReference type="EMBL" id="DTTC01000024">
    <property type="protein sequence ID" value="HIA97668.1"/>
    <property type="molecule type" value="Genomic_DNA"/>
</dbReference>
<evidence type="ECO:0000313" key="1">
    <source>
        <dbReference type="EMBL" id="HIA97668.1"/>
    </source>
</evidence>
<reference evidence="2" key="1">
    <citation type="journal article" date="2019" name="bioRxiv">
        <title>Genome diversification in globally distributed novel marine Proteobacteria is linked to environmental adaptation.</title>
        <authorList>
            <person name="Zhou Z."/>
            <person name="Tran P.Q."/>
            <person name="Kieft K."/>
            <person name="Anantharaman K."/>
        </authorList>
    </citation>
    <scope>NUCLEOTIDE SEQUENCE [LARGE SCALE GENOMIC DNA]</scope>
</reference>
<accession>A0A7J4CZF2</accession>
<dbReference type="Proteomes" id="UP000589132">
    <property type="component" value="Unassembled WGS sequence"/>
</dbReference>
<proteinExistence type="predicted"/>